<evidence type="ECO:0000313" key="3">
    <source>
        <dbReference type="Proteomes" id="UP001207337"/>
    </source>
</evidence>
<protein>
    <submittedName>
        <fullName evidence="2">Uncharacterized protein</fullName>
    </submittedName>
</protein>
<comment type="caution">
    <text evidence="2">The sequence shown here is derived from an EMBL/GenBank/DDBJ whole genome shotgun (WGS) entry which is preliminary data.</text>
</comment>
<dbReference type="PROSITE" id="PS51257">
    <property type="entry name" value="PROKAR_LIPOPROTEIN"/>
    <property type="match status" value="1"/>
</dbReference>
<keyword evidence="1" id="KW-0812">Transmembrane</keyword>
<dbReference type="EMBL" id="JAJNDC010000003">
    <property type="protein sequence ID" value="MCW9713924.1"/>
    <property type="molecule type" value="Genomic_DNA"/>
</dbReference>
<proteinExistence type="predicted"/>
<keyword evidence="3" id="KW-1185">Reference proteome</keyword>
<dbReference type="Proteomes" id="UP001207337">
    <property type="component" value="Unassembled WGS sequence"/>
</dbReference>
<sequence length="366" mass="40719">MKHFKWFYYQLHTVSLVIIFLMFSACSDFQSSSFDIEKVNADKNSQQKSKLVVKGGPNVVEITTEHDHDSDEHLFNLNVNEVPEGWTRFRLKNATHVDHFFLLYEVPQGAIDAAEAANQTLLDHWYQTVTAPFQEEWNPYINGDIGFGVFVNNLFGAVLSSAPWFPNAITVGGPGITSPGQVSETTVHLTEGVYIAECYVRDENGEFHSYNGMLEMVTVTGQASGEREPRATMDVMISQSGIENPELVRPGAHTVAIHFGEQPAFGYEHLLGHNVQLVYFDEGYDSQLLEELGIWMDWTEMDGLVNRAPEGATFIGGAMEMLGGNTAYFNVNLVPGDYAWIAEVPDPQSKGMLKTFTVPFGNTAAQ</sequence>
<keyword evidence="1" id="KW-0472">Membrane</keyword>
<organism evidence="2 3">
    <name type="scientific">Fodinibius salicampi</name>
    <dbReference type="NCBI Taxonomy" id="1920655"/>
    <lineage>
        <taxon>Bacteria</taxon>
        <taxon>Pseudomonadati</taxon>
        <taxon>Balneolota</taxon>
        <taxon>Balneolia</taxon>
        <taxon>Balneolales</taxon>
        <taxon>Balneolaceae</taxon>
        <taxon>Fodinibius</taxon>
    </lineage>
</organism>
<feature type="transmembrane region" description="Helical" evidence="1">
    <location>
        <begin position="7"/>
        <end position="25"/>
    </location>
</feature>
<gene>
    <name evidence="2" type="ORF">LQ318_13515</name>
</gene>
<keyword evidence="1" id="KW-1133">Transmembrane helix</keyword>
<reference evidence="2 3" key="1">
    <citation type="submission" date="2021-11" db="EMBL/GenBank/DDBJ databases">
        <title>Aliifidinibius sp. nov., a new bacterium isolated from saline soil.</title>
        <authorList>
            <person name="Galisteo C."/>
            <person name="De La Haba R."/>
            <person name="Sanchez-Porro C."/>
            <person name="Ventosa A."/>
        </authorList>
    </citation>
    <scope>NUCLEOTIDE SEQUENCE [LARGE SCALE GENOMIC DNA]</scope>
    <source>
        <strain evidence="2 3">KACC 190600</strain>
    </source>
</reference>
<accession>A0ABT3Q1C9</accession>
<dbReference type="RefSeq" id="WP_265790946.1">
    <property type="nucleotide sequence ID" value="NZ_BAABRS010000003.1"/>
</dbReference>
<name>A0ABT3Q1C9_9BACT</name>
<evidence type="ECO:0000313" key="2">
    <source>
        <dbReference type="EMBL" id="MCW9713924.1"/>
    </source>
</evidence>
<evidence type="ECO:0000256" key="1">
    <source>
        <dbReference type="SAM" id="Phobius"/>
    </source>
</evidence>